<gene>
    <name evidence="6" type="ORF">DIABBA_LOCUS11982</name>
</gene>
<feature type="repeat" description="TPR" evidence="5">
    <location>
        <begin position="249"/>
        <end position="282"/>
    </location>
</feature>
<comment type="subcellular location">
    <subcellularLocation>
        <location evidence="1">Cytoplasm</location>
    </subcellularLocation>
</comment>
<evidence type="ECO:0000313" key="6">
    <source>
        <dbReference type="EMBL" id="CAG9839191.1"/>
    </source>
</evidence>
<evidence type="ECO:0000256" key="1">
    <source>
        <dbReference type="ARBA" id="ARBA00004496"/>
    </source>
</evidence>
<evidence type="ECO:0008006" key="8">
    <source>
        <dbReference type="Google" id="ProtNLM"/>
    </source>
</evidence>
<keyword evidence="4 5" id="KW-0802">TPR repeat</keyword>
<dbReference type="GO" id="GO:0031072">
    <property type="term" value="F:heat shock protein binding"/>
    <property type="evidence" value="ECO:0007669"/>
    <property type="project" value="TreeGrafter"/>
</dbReference>
<dbReference type="PROSITE" id="PS50005">
    <property type="entry name" value="TPR"/>
    <property type="match status" value="1"/>
</dbReference>
<dbReference type="InterPro" id="IPR011990">
    <property type="entry name" value="TPR-like_helical_dom_sf"/>
</dbReference>
<dbReference type="EMBL" id="OU898283">
    <property type="protein sequence ID" value="CAG9839191.1"/>
    <property type="molecule type" value="Genomic_DNA"/>
</dbReference>
<dbReference type="InterPro" id="IPR019734">
    <property type="entry name" value="TPR_rpt"/>
</dbReference>
<dbReference type="OrthoDB" id="2942533at2759"/>
<keyword evidence="7" id="KW-1185">Reference proteome</keyword>
<proteinExistence type="predicted"/>
<dbReference type="PANTHER" id="PTHR45984">
    <property type="entry name" value="RNA (RNA) POLYMERASE II ASSOCIATED PROTEIN HOMOLOG"/>
    <property type="match status" value="1"/>
</dbReference>
<dbReference type="GO" id="GO:0005739">
    <property type="term" value="C:mitochondrion"/>
    <property type="evidence" value="ECO:0007669"/>
    <property type="project" value="TreeGrafter"/>
</dbReference>
<dbReference type="Gene3D" id="1.25.40.10">
    <property type="entry name" value="Tetratricopeptide repeat domain"/>
    <property type="match status" value="1"/>
</dbReference>
<evidence type="ECO:0000256" key="4">
    <source>
        <dbReference type="ARBA" id="ARBA00022803"/>
    </source>
</evidence>
<dbReference type="PANTHER" id="PTHR45984:SF1">
    <property type="entry name" value="SPAG1 AXONEMAL DYNEIN ASSEMBLY FACTOR"/>
    <property type="match status" value="1"/>
</dbReference>
<keyword evidence="3" id="KW-0677">Repeat</keyword>
<protein>
    <recommendedName>
        <fullName evidence="8">Sperm-associated antigen 1</fullName>
    </recommendedName>
</protein>
<evidence type="ECO:0000256" key="3">
    <source>
        <dbReference type="ARBA" id="ARBA00022737"/>
    </source>
</evidence>
<dbReference type="InterPro" id="IPR051982">
    <property type="entry name" value="CiliaryAsmbly_MitoImport"/>
</dbReference>
<keyword evidence="2" id="KW-0963">Cytoplasm</keyword>
<dbReference type="AlphaFoldDB" id="A0A9N9TAW6"/>
<dbReference type="SMART" id="SM00028">
    <property type="entry name" value="TPR"/>
    <property type="match status" value="3"/>
</dbReference>
<reference evidence="6" key="1">
    <citation type="submission" date="2022-01" db="EMBL/GenBank/DDBJ databases">
        <authorList>
            <person name="King R."/>
        </authorList>
    </citation>
    <scope>NUCLEOTIDE SEQUENCE</scope>
</reference>
<accession>A0A9N9TAW6</accession>
<organism evidence="6 7">
    <name type="scientific">Diabrotica balteata</name>
    <name type="common">Banded cucumber beetle</name>
    <dbReference type="NCBI Taxonomy" id="107213"/>
    <lineage>
        <taxon>Eukaryota</taxon>
        <taxon>Metazoa</taxon>
        <taxon>Ecdysozoa</taxon>
        <taxon>Arthropoda</taxon>
        <taxon>Hexapoda</taxon>
        <taxon>Insecta</taxon>
        <taxon>Pterygota</taxon>
        <taxon>Neoptera</taxon>
        <taxon>Endopterygota</taxon>
        <taxon>Coleoptera</taxon>
        <taxon>Polyphaga</taxon>
        <taxon>Cucujiformia</taxon>
        <taxon>Chrysomeloidea</taxon>
        <taxon>Chrysomelidae</taxon>
        <taxon>Galerucinae</taxon>
        <taxon>Diabroticina</taxon>
        <taxon>Diabroticites</taxon>
        <taxon>Diabrotica</taxon>
    </lineage>
</organism>
<evidence type="ECO:0000256" key="2">
    <source>
        <dbReference type="ARBA" id="ARBA00022490"/>
    </source>
</evidence>
<dbReference type="GO" id="GO:0005829">
    <property type="term" value="C:cytosol"/>
    <property type="evidence" value="ECO:0007669"/>
    <property type="project" value="TreeGrafter"/>
</dbReference>
<evidence type="ECO:0000313" key="7">
    <source>
        <dbReference type="Proteomes" id="UP001153709"/>
    </source>
</evidence>
<name>A0A9N9TAW6_DIABA</name>
<dbReference type="SUPFAM" id="SSF48452">
    <property type="entry name" value="TPR-like"/>
    <property type="match status" value="1"/>
</dbReference>
<dbReference type="Pfam" id="PF00515">
    <property type="entry name" value="TPR_1"/>
    <property type="match status" value="1"/>
</dbReference>
<dbReference type="Proteomes" id="UP001153709">
    <property type="component" value="Chromosome 8"/>
</dbReference>
<dbReference type="GO" id="GO:0006626">
    <property type="term" value="P:protein targeting to mitochondrion"/>
    <property type="evidence" value="ECO:0007669"/>
    <property type="project" value="TreeGrafter"/>
</dbReference>
<sequence length="345" mass="40744">MSALEDLSKLPGNFSGIEKGESLLSKFNIPITHFEFDHVEKCTDGRELERIVQVLRSGEEGWYPELLKCAEERLQIVKPRSKYLREACRVLEKRDLTKDDLDEISKDLEKFLLTADKSDRELEKRKLKSVDHDIKVRKCIKEFSEKQPSNEKRIASTDYKSWDKYDPDTEILKMDLEEERKKQEALVNEETQKKRKTKKCVVFNKFSTEAEAVFFSEREREKGNECFKVGGYEEALEFYTRSIESKVTPENLNNRAVTYLKLKRYREAVEDCDKVLSFEKDNIKAHTRKAEALDKLGKYKEALDNAEFVIYKEPNNKYVQELTERIRNKCFTELKKTRMKIIEID</sequence>
<evidence type="ECO:0000256" key="5">
    <source>
        <dbReference type="PROSITE-ProRule" id="PRU00339"/>
    </source>
</evidence>